<evidence type="ECO:0000313" key="7">
    <source>
        <dbReference type="EMBL" id="SDM29869.1"/>
    </source>
</evidence>
<sequence>MKKQYLLPVFFLLLSLAATAQTGRWTLKGTLADSTGGILQSASVTLLDTKDSTLLDFQLSDSKGAFAFPNLAQRNYLLRITHVGYRDWFEKVGSDVPDLGKITLTPRGKNLNEVVVKGERAPVTMRHDTVEFNADAFKTRPNATVEDLLKRLPGVEVESDGTVKAHGKSVQRVLVDGKEFFGTDPKMATRNLAAEAVKAVQVFDRKSEQSRFSGVDDGTREKTINLELKEDFKKGIFGTAVAGAGDQGRYTGRLNLNRFAKNEQYSLIGTLNNINQQGFTLNDYFNFSSVGSGSSGGGGPTMVNVTRGSSGGGATVNGVAVNIPGQTSSGFVNSGSGGLNFFNQINKKTKIDGNYLLNSVKSTIDRTVDKENFLENGSYKSKQSGNTVSRTTNHRLNLNLETQLDSLSTLRWTNTGSITGSDYRTSTLTQTYGTDGALQNDGTRANYYEGTAYSLNSNLAYRRRFSKKGRSLTANLVFGLNNDKKTGNINAVNNYFGTNASSDTTRQDDRQKNGRLNYGITAFYIEPLSKRTFLEFNYTYQRNLNDSRRDVDDIKGETRTPNTQLTNRYDNQYNYHRGGLSYRYAGRALNLSTGLNIQQASLIGEFPLKDMSITRHYTNLLPNLRMMYNLASSKNLNFTYETSVQQPSLTQLQPIVDNTDPLNISTGNPDLKPEYNHQFSLNYFSFNPSRFRNFFGNAFLTYTTNKIANSQTVSDQLVTTTKPVNVPDNLQGNGFVGFGLPIQKVKGLRVNANVGVTYARSQSIINAGNNVTKTLGTNLGTRIDYRPGDVFDINLAANLSLNNATYSLQAAQNQQYSTQRYTVDANWNITPKWAISSSMNYQVLAGKGYNQEIPIWNASLTRYILKNNAGEIKFIATDMLNRNVVINRSVDVNYFQEERVRSLARYFLVTFTYTLRNKAGAGGRGPVRGGPGGRPPIMIGG</sequence>
<dbReference type="OrthoDB" id="1682379at2"/>
<dbReference type="Pfam" id="PF13620">
    <property type="entry name" value="CarboxypepD_reg"/>
    <property type="match status" value="1"/>
</dbReference>
<dbReference type="GO" id="GO:0009279">
    <property type="term" value="C:cell outer membrane"/>
    <property type="evidence" value="ECO:0007669"/>
    <property type="project" value="UniProtKB-SubCell"/>
</dbReference>
<feature type="compositionally biased region" description="Gly residues" evidence="4">
    <location>
        <begin position="921"/>
        <end position="932"/>
    </location>
</feature>
<dbReference type="STRING" id="563176.SAMN04488090_3157"/>
<dbReference type="EMBL" id="FNGS01000005">
    <property type="protein sequence ID" value="SDM29869.1"/>
    <property type="molecule type" value="Genomic_DNA"/>
</dbReference>
<proteinExistence type="predicted"/>
<dbReference type="Proteomes" id="UP000198901">
    <property type="component" value="Unassembled WGS sequence"/>
</dbReference>
<comment type="subcellular location">
    <subcellularLocation>
        <location evidence="1">Cell outer membrane</location>
    </subcellularLocation>
</comment>
<accession>A0A1G9S2Z7</accession>
<dbReference type="InterPro" id="IPR036942">
    <property type="entry name" value="Beta-barrel_TonB_sf"/>
</dbReference>
<evidence type="ECO:0000256" key="1">
    <source>
        <dbReference type="ARBA" id="ARBA00004442"/>
    </source>
</evidence>
<evidence type="ECO:0000259" key="6">
    <source>
        <dbReference type="Pfam" id="PF14905"/>
    </source>
</evidence>
<evidence type="ECO:0000256" key="3">
    <source>
        <dbReference type="ARBA" id="ARBA00023237"/>
    </source>
</evidence>
<dbReference type="RefSeq" id="WP_093204165.1">
    <property type="nucleotide sequence ID" value="NZ_FNGS01000005.1"/>
</dbReference>
<keyword evidence="8" id="KW-1185">Reference proteome</keyword>
<dbReference type="AlphaFoldDB" id="A0A1G9S2Z7"/>
<protein>
    <submittedName>
        <fullName evidence="7">Outer membrane receptor proteins, mostly Fe transport</fullName>
    </submittedName>
</protein>
<dbReference type="SUPFAM" id="SSF49452">
    <property type="entry name" value="Starch-binding domain-like"/>
    <property type="match status" value="1"/>
</dbReference>
<dbReference type="Pfam" id="PF14905">
    <property type="entry name" value="OMP_b-brl_3"/>
    <property type="match status" value="1"/>
</dbReference>
<dbReference type="GO" id="GO:0030246">
    <property type="term" value="F:carbohydrate binding"/>
    <property type="evidence" value="ECO:0007669"/>
    <property type="project" value="InterPro"/>
</dbReference>
<feature type="chain" id="PRO_5011713149" evidence="5">
    <location>
        <begin position="21"/>
        <end position="941"/>
    </location>
</feature>
<organism evidence="7 8">
    <name type="scientific">Siphonobacter aquaeclarae</name>
    <dbReference type="NCBI Taxonomy" id="563176"/>
    <lineage>
        <taxon>Bacteria</taxon>
        <taxon>Pseudomonadati</taxon>
        <taxon>Bacteroidota</taxon>
        <taxon>Cytophagia</taxon>
        <taxon>Cytophagales</taxon>
        <taxon>Cytophagaceae</taxon>
        <taxon>Siphonobacter</taxon>
    </lineage>
</organism>
<evidence type="ECO:0000313" key="8">
    <source>
        <dbReference type="Proteomes" id="UP000198901"/>
    </source>
</evidence>
<keyword evidence="2" id="KW-0472">Membrane</keyword>
<feature type="region of interest" description="Disordered" evidence="4">
    <location>
        <begin position="921"/>
        <end position="941"/>
    </location>
</feature>
<dbReference type="SUPFAM" id="SSF56935">
    <property type="entry name" value="Porins"/>
    <property type="match status" value="1"/>
</dbReference>
<reference evidence="7 8" key="1">
    <citation type="submission" date="2016-10" db="EMBL/GenBank/DDBJ databases">
        <authorList>
            <person name="de Groot N.N."/>
        </authorList>
    </citation>
    <scope>NUCLEOTIDE SEQUENCE [LARGE SCALE GENOMIC DNA]</scope>
    <source>
        <strain evidence="7 8">DSM 21668</strain>
    </source>
</reference>
<keyword evidence="5" id="KW-0732">Signal</keyword>
<feature type="domain" description="Outer membrane protein beta-barrel" evidence="6">
    <location>
        <begin position="463"/>
        <end position="771"/>
    </location>
</feature>
<dbReference type="Gene3D" id="2.40.170.20">
    <property type="entry name" value="TonB-dependent receptor, beta-barrel domain"/>
    <property type="match status" value="1"/>
</dbReference>
<dbReference type="InterPro" id="IPR013784">
    <property type="entry name" value="Carb-bd-like_fold"/>
</dbReference>
<feature type="signal peptide" evidence="5">
    <location>
        <begin position="1"/>
        <end position="20"/>
    </location>
</feature>
<keyword evidence="7" id="KW-0675">Receptor</keyword>
<evidence type="ECO:0000256" key="4">
    <source>
        <dbReference type="SAM" id="MobiDB-lite"/>
    </source>
</evidence>
<evidence type="ECO:0000256" key="2">
    <source>
        <dbReference type="ARBA" id="ARBA00023136"/>
    </source>
</evidence>
<gene>
    <name evidence="7" type="ORF">SAMN04488090_3157</name>
</gene>
<name>A0A1G9S2Z7_9BACT</name>
<evidence type="ECO:0000256" key="5">
    <source>
        <dbReference type="SAM" id="SignalP"/>
    </source>
</evidence>
<keyword evidence="3" id="KW-0998">Cell outer membrane</keyword>
<dbReference type="InterPro" id="IPR041700">
    <property type="entry name" value="OMP_b-brl_3"/>
</dbReference>